<evidence type="ECO:0000313" key="2">
    <source>
        <dbReference type="Proteomes" id="UP000012019"/>
    </source>
</evidence>
<reference evidence="1 2" key="1">
    <citation type="journal article" date="2013" name="Genome Announc.">
        <title>Draft Genome Sequence of Methylophaga lonarensis MPLT, a Haloalkaliphilic (Non-Methane-Utilizing) Methylotroph.</title>
        <authorList>
            <person name="Shetty S.A."/>
            <person name="Marathe N.P."/>
            <person name="Munot H."/>
            <person name="Antony C.P."/>
            <person name="Dhotre D.P."/>
            <person name="Murrell J.C."/>
            <person name="Shouche Y.S."/>
        </authorList>
    </citation>
    <scope>NUCLEOTIDE SEQUENCE [LARGE SCALE GENOMIC DNA]</scope>
    <source>
        <strain evidence="1 2">MPL</strain>
    </source>
</reference>
<accession>M7P384</accession>
<gene>
    <name evidence="1" type="ORF">MPL1_02433</name>
</gene>
<proteinExistence type="predicted"/>
<dbReference type="AlphaFoldDB" id="M7P384"/>
<organism evidence="1 2">
    <name type="scientific">Methylophaga lonarensis MPL</name>
    <dbReference type="NCBI Taxonomy" id="1286106"/>
    <lineage>
        <taxon>Bacteria</taxon>
        <taxon>Pseudomonadati</taxon>
        <taxon>Pseudomonadota</taxon>
        <taxon>Gammaproteobacteria</taxon>
        <taxon>Thiotrichales</taxon>
        <taxon>Piscirickettsiaceae</taxon>
        <taxon>Methylophaga</taxon>
    </lineage>
</organism>
<evidence type="ECO:0000313" key="1">
    <source>
        <dbReference type="EMBL" id="EMR13981.1"/>
    </source>
</evidence>
<dbReference type="eggNOG" id="ENOG50342DS">
    <property type="taxonomic scope" value="Bacteria"/>
</dbReference>
<protein>
    <submittedName>
        <fullName evidence="1">Uncharacterized protein</fullName>
    </submittedName>
</protein>
<name>M7P384_9GAMM</name>
<dbReference type="EMBL" id="APHR01000010">
    <property type="protein sequence ID" value="EMR13981.1"/>
    <property type="molecule type" value="Genomic_DNA"/>
</dbReference>
<keyword evidence="2" id="KW-1185">Reference proteome</keyword>
<dbReference type="Proteomes" id="UP000012019">
    <property type="component" value="Unassembled WGS sequence"/>
</dbReference>
<comment type="caution">
    <text evidence="1">The sequence shown here is derived from an EMBL/GenBank/DDBJ whole genome shotgun (WGS) entry which is preliminary data.</text>
</comment>
<sequence length="138" mass="16235">MDFITYKGINLFVGWTEDNSVPVESLPTKPGLYAEICWGRHGVRVGETGRSVRGKIRHDIRWFEGMHNGTEKPEQLRRTSPICMAAKELGVTGFRFYLVSDDPRLNDKILRQECERFLFEWCEKHAQLISWNFQKSWR</sequence>